<comment type="caution">
    <text evidence="1">The sequence shown here is derived from an EMBL/GenBank/DDBJ whole genome shotgun (WGS) entry which is preliminary data.</text>
</comment>
<gene>
    <name evidence="1" type="ORF">HaLaN_24073</name>
</gene>
<dbReference type="EMBL" id="BLLF01002987">
    <property type="protein sequence ID" value="GFH26003.1"/>
    <property type="molecule type" value="Genomic_DNA"/>
</dbReference>
<reference evidence="1 2" key="1">
    <citation type="submission" date="2020-02" db="EMBL/GenBank/DDBJ databases">
        <title>Draft genome sequence of Haematococcus lacustris strain NIES-144.</title>
        <authorList>
            <person name="Morimoto D."/>
            <person name="Nakagawa S."/>
            <person name="Yoshida T."/>
            <person name="Sawayama S."/>
        </authorList>
    </citation>
    <scope>NUCLEOTIDE SEQUENCE [LARGE SCALE GENOMIC DNA]</scope>
    <source>
        <strain evidence="1 2">NIES-144</strain>
    </source>
</reference>
<dbReference type="AlphaFoldDB" id="A0A699ZTK5"/>
<keyword evidence="2" id="KW-1185">Reference proteome</keyword>
<sequence>MRVSARVTEVGSRPIASMLHSLHGVMTGAGARLVDLKRGQPIQVQKFEEFRFNTFEASMVCMNALRSAQQPHPSLSKVWNSSGKKALAQGLVTADWATLAAAMEQAMLPSSGRTNASVMAKTLVTWCKVQEYEEFRFNTFEVAMVCMNALRRVHPTPPGSGSMWNSSGKKVIAQGLVTADWATLAAAIQQAVRSGPSWQHIGPVLTAIMAVDPAPKVSVYR</sequence>
<proteinExistence type="predicted"/>
<protein>
    <submittedName>
        <fullName evidence="1">Uncharacterized protein</fullName>
    </submittedName>
</protein>
<evidence type="ECO:0000313" key="1">
    <source>
        <dbReference type="EMBL" id="GFH26003.1"/>
    </source>
</evidence>
<organism evidence="1 2">
    <name type="scientific">Haematococcus lacustris</name>
    <name type="common">Green alga</name>
    <name type="synonym">Haematococcus pluvialis</name>
    <dbReference type="NCBI Taxonomy" id="44745"/>
    <lineage>
        <taxon>Eukaryota</taxon>
        <taxon>Viridiplantae</taxon>
        <taxon>Chlorophyta</taxon>
        <taxon>core chlorophytes</taxon>
        <taxon>Chlorophyceae</taxon>
        <taxon>CS clade</taxon>
        <taxon>Chlamydomonadales</taxon>
        <taxon>Haematococcaceae</taxon>
        <taxon>Haematococcus</taxon>
    </lineage>
</organism>
<dbReference type="Proteomes" id="UP000485058">
    <property type="component" value="Unassembled WGS sequence"/>
</dbReference>
<name>A0A699ZTK5_HAELA</name>
<evidence type="ECO:0000313" key="2">
    <source>
        <dbReference type="Proteomes" id="UP000485058"/>
    </source>
</evidence>
<accession>A0A699ZTK5</accession>